<dbReference type="EMBL" id="PYBW01000081">
    <property type="protein sequence ID" value="PYC76804.1"/>
    <property type="molecule type" value="Genomic_DNA"/>
</dbReference>
<evidence type="ECO:0000313" key="3">
    <source>
        <dbReference type="EMBL" id="PYC76804.1"/>
    </source>
</evidence>
<proteinExistence type="predicted"/>
<evidence type="ECO:0000256" key="1">
    <source>
        <dbReference type="SAM" id="Phobius"/>
    </source>
</evidence>
<dbReference type="InterPro" id="IPR024473">
    <property type="entry name" value="Transposases_IS4_N"/>
</dbReference>
<evidence type="ECO:0000313" key="4">
    <source>
        <dbReference type="Proteomes" id="UP000248039"/>
    </source>
</evidence>
<name>A0A2V4P265_9ACTN</name>
<protein>
    <submittedName>
        <fullName evidence="3">IS4 family transposase</fullName>
    </submittedName>
</protein>
<evidence type="ECO:0000259" key="2">
    <source>
        <dbReference type="Pfam" id="PF13006"/>
    </source>
</evidence>
<keyword evidence="1" id="KW-0472">Membrane</keyword>
<reference evidence="3 4" key="1">
    <citation type="submission" date="2018-03" db="EMBL/GenBank/DDBJ databases">
        <title>Bioinformatic expansion and discovery of thiopeptide antibiotics.</title>
        <authorList>
            <person name="Schwalen C.J."/>
            <person name="Hudson G.A."/>
            <person name="Mitchell D.A."/>
        </authorList>
    </citation>
    <scope>NUCLEOTIDE SEQUENCE [LARGE SCALE GENOMIC DNA]</scope>
    <source>
        <strain evidence="3 4">ATCC 21389</strain>
    </source>
</reference>
<keyword evidence="1" id="KW-1133">Transmembrane helix</keyword>
<feature type="transmembrane region" description="Helical" evidence="1">
    <location>
        <begin position="43"/>
        <end position="60"/>
    </location>
</feature>
<dbReference type="Pfam" id="PF13006">
    <property type="entry name" value="Nterm_IS4"/>
    <property type="match status" value="1"/>
</dbReference>
<sequence length="331" mass="36034">MSDFADSAGIGLLVRTYPAELVDSAVAACGRTERRRRVLSARMMVYFVLAMALFSPAPYLDVMRRLTTGLRWGGHWGEQPIPNKASIFQARERLGAGPLHALFRTSVRPLASPDTPQAYWRGRHLLLLQEEQVELPETGGETPRLRIAGLVEQGSGAVLDAVFLTGETPRTLLRSAGPTNLLLVDGQPLDPGLLATATACGVPLVWRLPAVRIVRQGEPCAPDGSFRVRLGHQLLRVVAPDTVTTLLDPGFAPAAELRHLLARGAEQHGALRDALLGAYGRNGPLTSRTSEGVRQEVYGRLLVHYAIRQSMQYACSAPERRGAGRMPEFAR</sequence>
<dbReference type="AlphaFoldDB" id="A0A2V4P265"/>
<dbReference type="RefSeq" id="WP_110671559.1">
    <property type="nucleotide sequence ID" value="NZ_PYBW01000081.1"/>
</dbReference>
<dbReference type="Proteomes" id="UP000248039">
    <property type="component" value="Unassembled WGS sequence"/>
</dbReference>
<keyword evidence="4" id="KW-1185">Reference proteome</keyword>
<comment type="caution">
    <text evidence="3">The sequence shown here is derived from an EMBL/GenBank/DDBJ whole genome shotgun (WGS) entry which is preliminary data.</text>
</comment>
<feature type="domain" description="Transposase IS4 N-terminal" evidence="2">
    <location>
        <begin position="10"/>
        <end position="104"/>
    </location>
</feature>
<gene>
    <name evidence="3" type="ORF">C7C46_21730</name>
</gene>
<keyword evidence="1" id="KW-0812">Transmembrane</keyword>
<organism evidence="3 4">
    <name type="scientific">Streptomyces tateyamensis</name>
    <dbReference type="NCBI Taxonomy" id="565073"/>
    <lineage>
        <taxon>Bacteria</taxon>
        <taxon>Bacillati</taxon>
        <taxon>Actinomycetota</taxon>
        <taxon>Actinomycetes</taxon>
        <taxon>Kitasatosporales</taxon>
        <taxon>Streptomycetaceae</taxon>
        <taxon>Streptomyces</taxon>
    </lineage>
</organism>
<accession>A0A2V4P265</accession>
<dbReference type="OrthoDB" id="477305at2"/>